<evidence type="ECO:0000256" key="1">
    <source>
        <dbReference type="ARBA" id="ARBA00001933"/>
    </source>
</evidence>
<dbReference type="FunFam" id="3.20.20.10:FF:000002">
    <property type="entry name" value="Alanine racemase"/>
    <property type="match status" value="1"/>
</dbReference>
<dbReference type="NCBIfam" id="TIGR00492">
    <property type="entry name" value="alr"/>
    <property type="match status" value="1"/>
</dbReference>
<dbReference type="CDD" id="cd00430">
    <property type="entry name" value="PLPDE_III_AR"/>
    <property type="match status" value="1"/>
</dbReference>
<feature type="modified residue" description="N6-(pyridoxal phosphate)lysine" evidence="4 5">
    <location>
        <position position="37"/>
    </location>
</feature>
<dbReference type="RefSeq" id="WP_011972631.1">
    <property type="nucleotide sequence ID" value="NC_009634.1"/>
</dbReference>
<dbReference type="GO" id="GO:0008784">
    <property type="term" value="F:alanine racemase activity"/>
    <property type="evidence" value="ECO:0007669"/>
    <property type="project" value="UniProtKB-UniRule"/>
</dbReference>
<comment type="function">
    <text evidence="4">Catalyzes the interconversion of L-alanine and D-alanine. May also act on other amino acids.</text>
</comment>
<dbReference type="Pfam" id="PF01168">
    <property type="entry name" value="Ala_racemase_N"/>
    <property type="match status" value="1"/>
</dbReference>
<dbReference type="PRINTS" id="PR00992">
    <property type="entry name" value="ALARACEMASE"/>
</dbReference>
<proteinExistence type="inferred from homology"/>
<dbReference type="STRING" id="406327.Mevan_0824"/>
<dbReference type="InterPro" id="IPR011079">
    <property type="entry name" value="Ala_racemase_C"/>
</dbReference>
<dbReference type="AlphaFoldDB" id="A6UQF8"/>
<dbReference type="Gene3D" id="2.40.37.10">
    <property type="entry name" value="Lyase, Ornithine Decarboxylase, Chain A, domain 1"/>
    <property type="match status" value="1"/>
</dbReference>
<comment type="pathway">
    <text evidence="4">Amino-acid biosynthesis; D-alanine biosynthesis; D-alanine from L-alanine: step 1/1.</text>
</comment>
<keyword evidence="9" id="KW-1185">Reference proteome</keyword>
<feature type="domain" description="Alanine racemase C-terminal" evidence="7">
    <location>
        <begin position="252"/>
        <end position="379"/>
    </location>
</feature>
<gene>
    <name evidence="8" type="ordered locus">Mevan_0824</name>
</gene>
<dbReference type="KEGG" id="mvn:Mevan_0824"/>
<dbReference type="InterPro" id="IPR001608">
    <property type="entry name" value="Ala_racemase_N"/>
</dbReference>
<dbReference type="OrthoDB" id="59583at2157"/>
<dbReference type="SMART" id="SM01005">
    <property type="entry name" value="Ala_racemase_C"/>
    <property type="match status" value="1"/>
</dbReference>
<sequence>MISHPIWAEIDLNAVKNNIKEIRRITNSDSQIMAVVKANAYGHGAVEISKVVLKNGADRLAVARSKEAIELRNAGFKCPILVFGYNTIEEILELIKNDVILTVYSIEIAKDIQKIAKDIQKIAKDIQKIAKVHLKIDTGMNRLGFIPDKKTINEILKISEFLNIEIEGIYTHFADADNSDKTYTKKQFSKFMEFLTDLEDSGINIPIKHVSNSAAIIDHPETHLNMVRPGIILYGLYPSELVQKDKINLEPVMSLKCLITHVKDVPRGTKISYGCTYITKKKSKIASIPLGYADGFTRMLKNGKVLVGGKRAPIVGRICMDQCMADVSNIDDVKIGDTVLVFGKHEKYTVPVEEISNELKTINYELVCMISNRVPRVYRY</sequence>
<dbReference type="UniPathway" id="UPA00042">
    <property type="reaction ID" value="UER00497"/>
</dbReference>
<dbReference type="EC" id="5.1.1.1" evidence="4"/>
<comment type="catalytic activity">
    <reaction evidence="4">
        <text>L-alanine = D-alanine</text>
        <dbReference type="Rhea" id="RHEA:20249"/>
        <dbReference type="ChEBI" id="CHEBI:57416"/>
        <dbReference type="ChEBI" id="CHEBI:57972"/>
        <dbReference type="EC" id="5.1.1.1"/>
    </reaction>
</comment>
<evidence type="ECO:0000256" key="6">
    <source>
        <dbReference type="PIRSR" id="PIRSR600821-52"/>
    </source>
</evidence>
<keyword evidence="3 4" id="KW-0413">Isomerase</keyword>
<dbReference type="InterPro" id="IPR029066">
    <property type="entry name" value="PLP-binding_barrel"/>
</dbReference>
<feature type="active site" description="Proton acceptor; specific for D-alanine" evidence="4">
    <location>
        <position position="37"/>
    </location>
</feature>
<comment type="cofactor">
    <cofactor evidence="1 4 5">
        <name>pyridoxal 5'-phosphate</name>
        <dbReference type="ChEBI" id="CHEBI:597326"/>
    </cofactor>
</comment>
<feature type="binding site" evidence="4 6">
    <location>
        <position position="320"/>
    </location>
    <ligand>
        <name>substrate</name>
    </ligand>
</feature>
<dbReference type="HOGENOM" id="CLU_028393_2_2_2"/>
<name>A6UQF8_METVS</name>
<evidence type="ECO:0000256" key="4">
    <source>
        <dbReference type="HAMAP-Rule" id="MF_01201"/>
    </source>
</evidence>
<dbReference type="GO" id="GO:0030632">
    <property type="term" value="P:D-alanine biosynthetic process"/>
    <property type="evidence" value="ECO:0007669"/>
    <property type="project" value="UniProtKB-UniRule"/>
</dbReference>
<evidence type="ECO:0000259" key="7">
    <source>
        <dbReference type="SMART" id="SM01005"/>
    </source>
</evidence>
<dbReference type="SUPFAM" id="SSF50621">
    <property type="entry name" value="Alanine racemase C-terminal domain-like"/>
    <property type="match status" value="1"/>
</dbReference>
<evidence type="ECO:0000256" key="3">
    <source>
        <dbReference type="ARBA" id="ARBA00023235"/>
    </source>
</evidence>
<dbReference type="GeneID" id="5325112"/>
<dbReference type="GO" id="GO:0005829">
    <property type="term" value="C:cytosol"/>
    <property type="evidence" value="ECO:0007669"/>
    <property type="project" value="TreeGrafter"/>
</dbReference>
<dbReference type="EMBL" id="CP000742">
    <property type="protein sequence ID" value="ABR54730.1"/>
    <property type="molecule type" value="Genomic_DNA"/>
</dbReference>
<protein>
    <recommendedName>
        <fullName evidence="4">Alanine racemase</fullName>
        <ecNumber evidence="4">5.1.1.1</ecNumber>
    </recommendedName>
</protein>
<feature type="binding site" evidence="4 6">
    <location>
        <position position="142"/>
    </location>
    <ligand>
        <name>substrate</name>
    </ligand>
</feature>
<evidence type="ECO:0000256" key="5">
    <source>
        <dbReference type="PIRSR" id="PIRSR600821-50"/>
    </source>
</evidence>
<dbReference type="Proteomes" id="UP000001107">
    <property type="component" value="Chromosome"/>
</dbReference>
<dbReference type="SUPFAM" id="SSF51419">
    <property type="entry name" value="PLP-binding barrel"/>
    <property type="match status" value="1"/>
</dbReference>
<dbReference type="InterPro" id="IPR000821">
    <property type="entry name" value="Ala_racemase"/>
</dbReference>
<evidence type="ECO:0000256" key="2">
    <source>
        <dbReference type="ARBA" id="ARBA00022898"/>
    </source>
</evidence>
<dbReference type="eggNOG" id="arCOG06677">
    <property type="taxonomic scope" value="Archaea"/>
</dbReference>
<dbReference type="PROSITE" id="PS00395">
    <property type="entry name" value="ALANINE_RACEMASE"/>
    <property type="match status" value="1"/>
</dbReference>
<organism evidence="8 9">
    <name type="scientific">Methanococcus vannielii (strain ATCC 35089 / DSM 1224 / JCM 13029 / OCM 148 / SB)</name>
    <dbReference type="NCBI Taxonomy" id="406327"/>
    <lineage>
        <taxon>Archaea</taxon>
        <taxon>Methanobacteriati</taxon>
        <taxon>Methanobacteriota</taxon>
        <taxon>Methanomada group</taxon>
        <taxon>Methanococci</taxon>
        <taxon>Methanococcales</taxon>
        <taxon>Methanococcaceae</taxon>
        <taxon>Methanococcus</taxon>
    </lineage>
</organism>
<feature type="active site" description="Proton acceptor; specific for L-alanine" evidence="4">
    <location>
        <position position="273"/>
    </location>
</feature>
<dbReference type="GO" id="GO:0030170">
    <property type="term" value="F:pyridoxal phosphate binding"/>
    <property type="evidence" value="ECO:0007669"/>
    <property type="project" value="UniProtKB-UniRule"/>
</dbReference>
<dbReference type="InterPro" id="IPR020622">
    <property type="entry name" value="Ala_racemase_pyridoxalP-BS"/>
</dbReference>
<evidence type="ECO:0000313" key="8">
    <source>
        <dbReference type="EMBL" id="ABR54730.1"/>
    </source>
</evidence>
<dbReference type="InterPro" id="IPR009006">
    <property type="entry name" value="Ala_racemase/Decarboxylase_C"/>
</dbReference>
<comment type="similarity">
    <text evidence="4">Belongs to the alanine racemase family.</text>
</comment>
<dbReference type="Gene3D" id="3.20.20.10">
    <property type="entry name" value="Alanine racemase"/>
    <property type="match status" value="1"/>
</dbReference>
<dbReference type="PANTHER" id="PTHR30511:SF0">
    <property type="entry name" value="ALANINE RACEMASE, CATABOLIC-RELATED"/>
    <property type="match status" value="1"/>
</dbReference>
<dbReference type="Pfam" id="PF00842">
    <property type="entry name" value="Ala_racemase_C"/>
    <property type="match status" value="1"/>
</dbReference>
<dbReference type="HAMAP" id="MF_01201">
    <property type="entry name" value="Ala_racemase"/>
    <property type="match status" value="1"/>
</dbReference>
<dbReference type="PANTHER" id="PTHR30511">
    <property type="entry name" value="ALANINE RACEMASE"/>
    <property type="match status" value="1"/>
</dbReference>
<reference evidence="8" key="1">
    <citation type="submission" date="2007-06" db="EMBL/GenBank/DDBJ databases">
        <title>Complete sequence of Methanococcus vannielii SB.</title>
        <authorList>
            <consortium name="US DOE Joint Genome Institute"/>
            <person name="Copeland A."/>
            <person name="Lucas S."/>
            <person name="Lapidus A."/>
            <person name="Barry K."/>
            <person name="Glavina del Rio T."/>
            <person name="Dalin E."/>
            <person name="Tice H."/>
            <person name="Pitluck S."/>
            <person name="Chain P."/>
            <person name="Malfatti S."/>
            <person name="Shin M."/>
            <person name="Vergez L."/>
            <person name="Schmutz J."/>
            <person name="Larimer F."/>
            <person name="Land M."/>
            <person name="Hauser L."/>
            <person name="Kyrpides N."/>
            <person name="Anderson I."/>
            <person name="Sieprawska-Lupa M."/>
            <person name="Whitman W.B."/>
            <person name="Richardson P."/>
        </authorList>
    </citation>
    <scope>NUCLEOTIDE SEQUENCE [LARGE SCALE GENOMIC DNA]</scope>
    <source>
        <strain evidence="8">SB</strain>
    </source>
</reference>
<accession>A6UQF8</accession>
<evidence type="ECO:0000313" key="9">
    <source>
        <dbReference type="Proteomes" id="UP000001107"/>
    </source>
</evidence>
<dbReference type="FunFam" id="2.40.37.10:FF:000006">
    <property type="entry name" value="Alanine racemase"/>
    <property type="match status" value="1"/>
</dbReference>
<keyword evidence="2 4" id="KW-0663">Pyridoxal phosphate</keyword>